<dbReference type="SUPFAM" id="SSF109604">
    <property type="entry name" value="HD-domain/PDEase-like"/>
    <property type="match status" value="1"/>
</dbReference>
<dbReference type="GO" id="GO:0005737">
    <property type="term" value="C:cytoplasm"/>
    <property type="evidence" value="ECO:0007669"/>
    <property type="project" value="TreeGrafter"/>
</dbReference>
<keyword evidence="5" id="KW-1185">Reference proteome</keyword>
<name>A0A6L5YV87_9FIRM</name>
<evidence type="ECO:0000256" key="1">
    <source>
        <dbReference type="ARBA" id="ARBA00022723"/>
    </source>
</evidence>
<evidence type="ECO:0000313" key="4">
    <source>
        <dbReference type="EMBL" id="MST75886.1"/>
    </source>
</evidence>
<dbReference type="AlphaFoldDB" id="A0A6L5YV87"/>
<dbReference type="RefSeq" id="WP_154430855.1">
    <property type="nucleotide sequence ID" value="NZ_VUNI01000029.1"/>
</dbReference>
<dbReference type="PANTHER" id="PTHR11845:SF13">
    <property type="entry name" value="5'-DEOXYNUCLEOTIDASE HDDC2"/>
    <property type="match status" value="1"/>
</dbReference>
<dbReference type="GO" id="GO:0046872">
    <property type="term" value="F:metal ion binding"/>
    <property type="evidence" value="ECO:0007669"/>
    <property type="project" value="UniProtKB-KW"/>
</dbReference>
<dbReference type="PANTHER" id="PTHR11845">
    <property type="entry name" value="5'-DEOXYNUCLEOTIDASE HDDC2"/>
    <property type="match status" value="1"/>
</dbReference>
<dbReference type="Pfam" id="PF13023">
    <property type="entry name" value="HD_3"/>
    <property type="match status" value="1"/>
</dbReference>
<organism evidence="4 5">
    <name type="scientific">Roseburia porci</name>
    <dbReference type="NCBI Taxonomy" id="2605790"/>
    <lineage>
        <taxon>Bacteria</taxon>
        <taxon>Bacillati</taxon>
        <taxon>Bacillota</taxon>
        <taxon>Clostridia</taxon>
        <taxon>Lachnospirales</taxon>
        <taxon>Lachnospiraceae</taxon>
        <taxon>Roseburia</taxon>
    </lineage>
</organism>
<dbReference type="EMBL" id="VUNI01000029">
    <property type="protein sequence ID" value="MST75886.1"/>
    <property type="molecule type" value="Genomic_DNA"/>
</dbReference>
<protein>
    <submittedName>
        <fullName evidence="4">HD domain-containing protein</fullName>
    </submittedName>
</protein>
<evidence type="ECO:0000256" key="2">
    <source>
        <dbReference type="ARBA" id="ARBA00022801"/>
    </source>
</evidence>
<sequence length="199" mass="23457">MDKERLRQQFAFFKEIDKEKEIFRQTYLADASRKENDAEHAWHMAIMTVLLSEYANEEIDVLKTVTMLLIHDIVEIDAGDTYAYDPEGKKTQEERERKAADRIFHLLPDDQADKMYALWEEFEAQQTPEAIFARTMDNIQPMMLNDASNGLSWDEHQVKLSQILKRNERTAKGSEQIWEYAKEEFLQKNIQAGHIIEDN</sequence>
<feature type="domain" description="HD" evidence="3">
    <location>
        <begin position="16"/>
        <end position="178"/>
    </location>
</feature>
<dbReference type="InterPro" id="IPR039356">
    <property type="entry name" value="YfbR/HDDC2"/>
</dbReference>
<comment type="caution">
    <text evidence="4">The sequence shown here is derived from an EMBL/GenBank/DDBJ whole genome shotgun (WGS) entry which is preliminary data.</text>
</comment>
<dbReference type="InterPro" id="IPR006674">
    <property type="entry name" value="HD_domain"/>
</dbReference>
<reference evidence="4 5" key="1">
    <citation type="submission" date="2019-08" db="EMBL/GenBank/DDBJ databases">
        <title>In-depth cultivation of the pig gut microbiome towards novel bacterial diversity and tailored functional studies.</title>
        <authorList>
            <person name="Wylensek D."/>
            <person name="Hitch T.C.A."/>
            <person name="Clavel T."/>
        </authorList>
    </citation>
    <scope>NUCLEOTIDE SEQUENCE [LARGE SCALE GENOMIC DNA]</scope>
    <source>
        <strain evidence="4 5">MUC/MUC-530-WT-4D</strain>
    </source>
</reference>
<gene>
    <name evidence="4" type="ORF">FYJ75_12955</name>
</gene>
<proteinExistence type="predicted"/>
<dbReference type="GO" id="GO:0002953">
    <property type="term" value="F:5'-deoxynucleotidase activity"/>
    <property type="evidence" value="ECO:0007669"/>
    <property type="project" value="InterPro"/>
</dbReference>
<evidence type="ECO:0000259" key="3">
    <source>
        <dbReference type="Pfam" id="PF13023"/>
    </source>
</evidence>
<dbReference type="Proteomes" id="UP000474024">
    <property type="component" value="Unassembled WGS sequence"/>
</dbReference>
<evidence type="ECO:0000313" key="5">
    <source>
        <dbReference type="Proteomes" id="UP000474024"/>
    </source>
</evidence>
<accession>A0A6L5YV87</accession>
<keyword evidence="2" id="KW-0378">Hydrolase</keyword>
<keyword evidence="1" id="KW-0479">Metal-binding</keyword>
<dbReference type="Gene3D" id="1.10.3210.10">
    <property type="entry name" value="Hypothetical protein af1432"/>
    <property type="match status" value="1"/>
</dbReference>